<dbReference type="EMBL" id="JAQMWT010000435">
    <property type="protein sequence ID" value="KAJ8601405.1"/>
    <property type="molecule type" value="Genomic_DNA"/>
</dbReference>
<dbReference type="PANTHER" id="PTHR13481">
    <property type="entry name" value="SREBP REGULATING GENE PROTEIN"/>
    <property type="match status" value="1"/>
</dbReference>
<evidence type="ECO:0000256" key="3">
    <source>
        <dbReference type="ARBA" id="ARBA00022989"/>
    </source>
</evidence>
<evidence type="ECO:0000313" key="11">
    <source>
        <dbReference type="Proteomes" id="UP001230188"/>
    </source>
</evidence>
<keyword evidence="6" id="KW-0325">Glycoprotein</keyword>
<comment type="subcellular location">
    <subcellularLocation>
        <location evidence="1">Golgi apparatus membrane</location>
        <topology evidence="1">Single-pass membrane protein</topology>
    </subcellularLocation>
</comment>
<dbReference type="Proteomes" id="UP001230188">
    <property type="component" value="Unassembled WGS sequence"/>
</dbReference>
<sequence>MSLPPVQLGTKPPAPPSLKGRPLTSTGDGTCENTWGSSARLLFLLLDAPTQATLVADSRGHVCGITELEETGCCGGESGGASRDECSFEQQCCAIYEHCVASCVSADAAVLQAVRRRASHALLAFADDDFDLCRFRCLTNSGSVLHQNSFRSKFKHCFGLHRAVLDPSMSVNSVDPDLKPDGIDVDRADPYVAGRGPSAKRFTFPCRVEGCAAPEQDRSLLREAAAPKPKPPKPRKKKTKATSKDAERKQNNKSRRRLFSHW</sequence>
<evidence type="ECO:0000256" key="1">
    <source>
        <dbReference type="ARBA" id="ARBA00004194"/>
    </source>
</evidence>
<evidence type="ECO:0000256" key="8">
    <source>
        <dbReference type="ARBA" id="ARBA00023485"/>
    </source>
</evidence>
<evidence type="ECO:0000256" key="9">
    <source>
        <dbReference type="SAM" id="MobiDB-lite"/>
    </source>
</evidence>
<keyword evidence="11" id="KW-1185">Reference proteome</keyword>
<feature type="compositionally biased region" description="Basic residues" evidence="9">
    <location>
        <begin position="251"/>
        <end position="262"/>
    </location>
</feature>
<gene>
    <name evidence="10" type="ORF">CTAYLR_005029</name>
</gene>
<dbReference type="GO" id="GO:2000640">
    <property type="term" value="P:positive regulation of SREBP signaling pathway"/>
    <property type="evidence" value="ECO:0007669"/>
    <property type="project" value="InterPro"/>
</dbReference>
<proteinExistence type="inferred from homology"/>
<reference evidence="10" key="1">
    <citation type="submission" date="2023-01" db="EMBL/GenBank/DDBJ databases">
        <title>Metagenome sequencing of chrysophaentin producing Chrysophaeum taylorii.</title>
        <authorList>
            <person name="Davison J."/>
            <person name="Bewley C."/>
        </authorList>
    </citation>
    <scope>NUCLEOTIDE SEQUENCE</scope>
    <source>
        <strain evidence="10">NIES-1699</strain>
    </source>
</reference>
<evidence type="ECO:0000256" key="2">
    <source>
        <dbReference type="ARBA" id="ARBA00022692"/>
    </source>
</evidence>
<accession>A0AAD7UBV9</accession>
<evidence type="ECO:0000313" key="10">
    <source>
        <dbReference type="EMBL" id="KAJ8601405.1"/>
    </source>
</evidence>
<organism evidence="10 11">
    <name type="scientific">Chrysophaeum taylorii</name>
    <dbReference type="NCBI Taxonomy" id="2483200"/>
    <lineage>
        <taxon>Eukaryota</taxon>
        <taxon>Sar</taxon>
        <taxon>Stramenopiles</taxon>
        <taxon>Ochrophyta</taxon>
        <taxon>Pelagophyceae</taxon>
        <taxon>Pelagomonadales</taxon>
        <taxon>Pelagomonadaceae</taxon>
        <taxon>Chrysophaeum</taxon>
    </lineage>
</organism>
<protein>
    <recommendedName>
        <fullName evidence="8">SREBP regulating gene protein</fullName>
    </recommendedName>
</protein>
<keyword evidence="4" id="KW-0333">Golgi apparatus</keyword>
<evidence type="ECO:0000256" key="6">
    <source>
        <dbReference type="ARBA" id="ARBA00023180"/>
    </source>
</evidence>
<feature type="region of interest" description="Disordered" evidence="9">
    <location>
        <begin position="1"/>
        <end position="25"/>
    </location>
</feature>
<dbReference type="InterPro" id="IPR019352">
    <property type="entry name" value="SPRING1"/>
</dbReference>
<dbReference type="PANTHER" id="PTHR13481:SF0">
    <property type="entry name" value="SREBP REGULATING GENE PROTEIN"/>
    <property type="match status" value="1"/>
</dbReference>
<comment type="similarity">
    <text evidence="7">Belongs to the SPRING family.</text>
</comment>
<keyword evidence="5" id="KW-0472">Membrane</keyword>
<feature type="region of interest" description="Disordered" evidence="9">
    <location>
        <begin position="217"/>
        <end position="262"/>
    </location>
</feature>
<evidence type="ECO:0000256" key="5">
    <source>
        <dbReference type="ARBA" id="ARBA00023136"/>
    </source>
</evidence>
<evidence type="ECO:0000256" key="4">
    <source>
        <dbReference type="ARBA" id="ARBA00023034"/>
    </source>
</evidence>
<dbReference type="AlphaFoldDB" id="A0AAD7UBV9"/>
<comment type="caution">
    <text evidence="10">The sequence shown here is derived from an EMBL/GenBank/DDBJ whole genome shotgun (WGS) entry which is preliminary data.</text>
</comment>
<name>A0AAD7UBV9_9STRA</name>
<evidence type="ECO:0000256" key="7">
    <source>
        <dbReference type="ARBA" id="ARBA00023461"/>
    </source>
</evidence>
<dbReference type="GO" id="GO:0000139">
    <property type="term" value="C:Golgi membrane"/>
    <property type="evidence" value="ECO:0007669"/>
    <property type="project" value="UniProtKB-SubCell"/>
</dbReference>
<dbReference type="Pfam" id="PF10218">
    <property type="entry name" value="SPRING1"/>
    <property type="match status" value="1"/>
</dbReference>
<keyword evidence="3" id="KW-1133">Transmembrane helix</keyword>
<feature type="compositionally biased region" description="Basic residues" evidence="9">
    <location>
        <begin position="230"/>
        <end position="241"/>
    </location>
</feature>
<keyword evidence="2" id="KW-0812">Transmembrane</keyword>